<dbReference type="Pfam" id="PF12802">
    <property type="entry name" value="MarR_2"/>
    <property type="match status" value="1"/>
</dbReference>
<evidence type="ECO:0000313" key="2">
    <source>
        <dbReference type="EMBL" id="MPM10892.1"/>
    </source>
</evidence>
<dbReference type="Pfam" id="PF00480">
    <property type="entry name" value="ROK"/>
    <property type="match status" value="1"/>
</dbReference>
<dbReference type="Gene3D" id="1.10.10.10">
    <property type="entry name" value="Winged helix-like DNA-binding domain superfamily/Winged helix DNA-binding domain"/>
    <property type="match status" value="1"/>
</dbReference>
<comment type="caution">
    <text evidence="2">The sequence shown here is derived from an EMBL/GenBank/DDBJ whole genome shotgun (WGS) entry which is preliminary data.</text>
</comment>
<accession>A0A644X3Z5</accession>
<dbReference type="GO" id="GO:0003700">
    <property type="term" value="F:DNA-binding transcription factor activity"/>
    <property type="evidence" value="ECO:0007669"/>
    <property type="project" value="InterPro"/>
</dbReference>
<dbReference type="EMBL" id="VSSQ01001754">
    <property type="protein sequence ID" value="MPM10892.1"/>
    <property type="molecule type" value="Genomic_DNA"/>
</dbReference>
<dbReference type="CDD" id="cd00090">
    <property type="entry name" value="HTH_ARSR"/>
    <property type="match status" value="1"/>
</dbReference>
<dbReference type="PANTHER" id="PTHR18964:SF149">
    <property type="entry name" value="BIFUNCTIONAL UDP-N-ACETYLGLUCOSAMINE 2-EPIMERASE_N-ACETYLMANNOSAMINE KINASE"/>
    <property type="match status" value="1"/>
</dbReference>
<evidence type="ECO:0000259" key="1">
    <source>
        <dbReference type="Pfam" id="PF12802"/>
    </source>
</evidence>
<dbReference type="SUPFAM" id="SSF53067">
    <property type="entry name" value="Actin-like ATPase domain"/>
    <property type="match status" value="1"/>
</dbReference>
<reference evidence="2" key="1">
    <citation type="submission" date="2019-08" db="EMBL/GenBank/DDBJ databases">
        <authorList>
            <person name="Kucharzyk K."/>
            <person name="Murdoch R.W."/>
            <person name="Higgins S."/>
            <person name="Loffler F."/>
        </authorList>
    </citation>
    <scope>NUCLEOTIDE SEQUENCE</scope>
</reference>
<dbReference type="InterPro" id="IPR036388">
    <property type="entry name" value="WH-like_DNA-bd_sf"/>
</dbReference>
<dbReference type="AlphaFoldDB" id="A0A644X3Z5"/>
<dbReference type="InterPro" id="IPR000835">
    <property type="entry name" value="HTH_MarR-typ"/>
</dbReference>
<name>A0A644X3Z5_9ZZZZ</name>
<organism evidence="2">
    <name type="scientific">bioreactor metagenome</name>
    <dbReference type="NCBI Taxonomy" id="1076179"/>
    <lineage>
        <taxon>unclassified sequences</taxon>
        <taxon>metagenomes</taxon>
        <taxon>ecological metagenomes</taxon>
    </lineage>
</organism>
<dbReference type="Gene3D" id="3.30.420.40">
    <property type="match status" value="2"/>
</dbReference>
<dbReference type="InterPro" id="IPR000600">
    <property type="entry name" value="ROK"/>
</dbReference>
<dbReference type="InterPro" id="IPR043129">
    <property type="entry name" value="ATPase_NBD"/>
</dbReference>
<dbReference type="SUPFAM" id="SSF46785">
    <property type="entry name" value="Winged helix' DNA-binding domain"/>
    <property type="match status" value="1"/>
</dbReference>
<dbReference type="PANTHER" id="PTHR18964">
    <property type="entry name" value="ROK (REPRESSOR, ORF, KINASE) FAMILY"/>
    <property type="match status" value="1"/>
</dbReference>
<gene>
    <name evidence="2" type="primary">nagC_8</name>
    <name evidence="2" type="ORF">SDC9_57229</name>
</gene>
<dbReference type="InterPro" id="IPR011991">
    <property type="entry name" value="ArsR-like_HTH"/>
</dbReference>
<sequence length="386" mass="42262">MKFSQPSSARTINRLRVLNLLAQQGEISRADIARLLDLNKPSTSEIVEQLLAEGLVEEQGKVTTSNGRRPTALSLRSDARLVLGVDVGSRTTTFLLADLQGKILRFERLPTPLQPQPKEWGETIIRTCMKLTKFATTTIAGIAISTSGSLSPDGQSILSHEYWSWEDIPLAKAVAVHTKLPTLLVHHVQAMVEAERWFGGEQSKNFLYINWGEHIASAFYTGHSIIAERSRFGHLPIAPTGLCRCGGIGCLETVSAGWALSEKHQGLSVKQLAQGNSKEAQQSLQGACQAMGMSLIAASVVTGAQKIILGGGIANLDDRYLEMVATFYREHAHHELASIPICRSALKDQSSVLGSIAVALDRWVFQRRMLETMQDLDSKKPLLETE</sequence>
<protein>
    <submittedName>
        <fullName evidence="2">N-acetylglucosamine repressor</fullName>
    </submittedName>
</protein>
<dbReference type="InterPro" id="IPR036390">
    <property type="entry name" value="WH_DNA-bd_sf"/>
</dbReference>
<feature type="domain" description="HTH marR-type" evidence="1">
    <location>
        <begin position="12"/>
        <end position="58"/>
    </location>
</feature>
<proteinExistence type="predicted"/>